<gene>
    <name evidence="2" type="ORF">PAXRUDRAFT_22371</name>
</gene>
<dbReference type="AlphaFoldDB" id="A0A0D0CN89"/>
<feature type="region of interest" description="Disordered" evidence="1">
    <location>
        <begin position="1"/>
        <end position="86"/>
    </location>
</feature>
<proteinExistence type="predicted"/>
<name>A0A0D0CN89_9AGAM</name>
<dbReference type="HOGENOM" id="CLU_040073_0_0_1"/>
<evidence type="ECO:0000256" key="1">
    <source>
        <dbReference type="SAM" id="MobiDB-lite"/>
    </source>
</evidence>
<sequence length="268" mass="28270">MEAGGSKLEGKQASDGNQGGNGGEKGKKKEKKEKEKKMERVAKGSNGGQESQAGLNPGEKAKDTVTDPIPIPIRGEQTPEAHQCQRPAPTQGLDVIKAHCHPSTPGNPIPTTHQQLLRPLHLANQGLNKKVREGHSCRGMPPLSPGKGGLQFIPAHQATSGAVEGSNQSPRSSKGSIPRPFQRPRSSIHLGDIEATSYPLQTGPKFGTWTLPKMPSVAQNAKFANDVGVTPSGSIKVYHPLAGPPPQSIPWASALELIATPVNPLLDP</sequence>
<reference evidence="3" key="2">
    <citation type="submission" date="2015-01" db="EMBL/GenBank/DDBJ databases">
        <title>Evolutionary Origins and Diversification of the Mycorrhizal Mutualists.</title>
        <authorList>
            <consortium name="DOE Joint Genome Institute"/>
            <consortium name="Mycorrhizal Genomics Consortium"/>
            <person name="Kohler A."/>
            <person name="Kuo A."/>
            <person name="Nagy L.G."/>
            <person name="Floudas D."/>
            <person name="Copeland A."/>
            <person name="Barry K.W."/>
            <person name="Cichocki N."/>
            <person name="Veneault-Fourrey C."/>
            <person name="LaButti K."/>
            <person name="Lindquist E.A."/>
            <person name="Lipzen A."/>
            <person name="Lundell T."/>
            <person name="Morin E."/>
            <person name="Murat C."/>
            <person name="Riley R."/>
            <person name="Ohm R."/>
            <person name="Sun H."/>
            <person name="Tunlid A."/>
            <person name="Henrissat B."/>
            <person name="Grigoriev I.V."/>
            <person name="Hibbett D.S."/>
            <person name="Martin F."/>
        </authorList>
    </citation>
    <scope>NUCLEOTIDE SEQUENCE [LARGE SCALE GENOMIC DNA]</scope>
    <source>
        <strain evidence="3">Ve08.2h10</strain>
    </source>
</reference>
<accession>A0A0D0CN89</accession>
<protein>
    <submittedName>
        <fullName evidence="2">Uncharacterized protein</fullName>
    </submittedName>
</protein>
<feature type="compositionally biased region" description="Polar residues" evidence="1">
    <location>
        <begin position="159"/>
        <end position="175"/>
    </location>
</feature>
<dbReference type="InParanoid" id="A0A0D0CN89"/>
<evidence type="ECO:0000313" key="3">
    <source>
        <dbReference type="Proteomes" id="UP000054538"/>
    </source>
</evidence>
<dbReference type="EMBL" id="KN831209">
    <property type="protein sequence ID" value="KIK72121.1"/>
    <property type="molecule type" value="Genomic_DNA"/>
</dbReference>
<feature type="region of interest" description="Disordered" evidence="1">
    <location>
        <begin position="159"/>
        <end position="192"/>
    </location>
</feature>
<evidence type="ECO:0000313" key="2">
    <source>
        <dbReference type="EMBL" id="KIK72121.1"/>
    </source>
</evidence>
<feature type="compositionally biased region" description="Basic and acidic residues" evidence="1">
    <location>
        <begin position="24"/>
        <end position="42"/>
    </location>
</feature>
<organism evidence="2 3">
    <name type="scientific">Paxillus rubicundulus Ve08.2h10</name>
    <dbReference type="NCBI Taxonomy" id="930991"/>
    <lineage>
        <taxon>Eukaryota</taxon>
        <taxon>Fungi</taxon>
        <taxon>Dikarya</taxon>
        <taxon>Basidiomycota</taxon>
        <taxon>Agaricomycotina</taxon>
        <taxon>Agaricomycetes</taxon>
        <taxon>Agaricomycetidae</taxon>
        <taxon>Boletales</taxon>
        <taxon>Paxilineae</taxon>
        <taxon>Paxillaceae</taxon>
        <taxon>Paxillus</taxon>
    </lineage>
</organism>
<keyword evidence="3" id="KW-1185">Reference proteome</keyword>
<reference evidence="2 3" key="1">
    <citation type="submission" date="2014-04" db="EMBL/GenBank/DDBJ databases">
        <authorList>
            <consortium name="DOE Joint Genome Institute"/>
            <person name="Kuo A."/>
            <person name="Kohler A."/>
            <person name="Jargeat P."/>
            <person name="Nagy L.G."/>
            <person name="Floudas D."/>
            <person name="Copeland A."/>
            <person name="Barry K.W."/>
            <person name="Cichocki N."/>
            <person name="Veneault-Fourrey C."/>
            <person name="LaButti K."/>
            <person name="Lindquist E.A."/>
            <person name="Lipzen A."/>
            <person name="Lundell T."/>
            <person name="Morin E."/>
            <person name="Murat C."/>
            <person name="Sun H."/>
            <person name="Tunlid A."/>
            <person name="Henrissat B."/>
            <person name="Grigoriev I.V."/>
            <person name="Hibbett D.S."/>
            <person name="Martin F."/>
            <person name="Nordberg H.P."/>
            <person name="Cantor M.N."/>
            <person name="Hua S.X."/>
        </authorList>
    </citation>
    <scope>NUCLEOTIDE SEQUENCE [LARGE SCALE GENOMIC DNA]</scope>
    <source>
        <strain evidence="2 3">Ve08.2h10</strain>
    </source>
</reference>
<dbReference type="Proteomes" id="UP000054538">
    <property type="component" value="Unassembled WGS sequence"/>
</dbReference>